<dbReference type="InterPro" id="IPR040442">
    <property type="entry name" value="Pyrv_kinase-like_dom_sf"/>
</dbReference>
<comment type="caution">
    <text evidence="7">The sequence shown here is derived from an EMBL/GenBank/DDBJ whole genome shotgun (WGS) entry which is preliminary data.</text>
</comment>
<feature type="binding site" evidence="4">
    <location>
        <position position="68"/>
    </location>
    <ligand>
        <name>substrate</name>
    </ligand>
</feature>
<dbReference type="InterPro" id="IPR005000">
    <property type="entry name" value="Aldolase/citrate-lyase_domain"/>
</dbReference>
<gene>
    <name evidence="7" type="ORF">GCM10008957_50150</name>
</gene>
<keyword evidence="3 5" id="KW-0460">Magnesium</keyword>
<dbReference type="GO" id="GO:0006107">
    <property type="term" value="P:oxaloacetate metabolic process"/>
    <property type="evidence" value="ECO:0007669"/>
    <property type="project" value="TreeGrafter"/>
</dbReference>
<feature type="binding site" evidence="4">
    <location>
        <position position="133"/>
    </location>
    <ligand>
        <name>substrate</name>
    </ligand>
</feature>
<evidence type="ECO:0000256" key="1">
    <source>
        <dbReference type="ARBA" id="ARBA00001946"/>
    </source>
</evidence>
<proteinExistence type="predicted"/>
<sequence length="308" mass="32983">MTDRLERSHLYVPASNWSMIEKAARSAADAVVLDLEDAVSVEEKASGRINVIRAVRELDFGGRLRVYRINGLDTPFAYRDLVDVLEAAGDRIDLVMLPKASAARDVQFVETLLLQIEAAQVLTRPVGIEAQIETAMGVLNAAEIAGASPRLEALIFGSGDFAASAGMPLENIGERGAYDAGYPGDRWHHAMQSVVLAARAHGLRCLDGPLANLRAPDDLVQAARSARGLGFSGKQCIHPAQLGAVNAAFSPSEQDVVQAQAVVAALQEAKQTGRGAVSLNGRMVDAANIRMAQETLNRHRLVLDRETS</sequence>
<dbReference type="PANTHER" id="PTHR32308">
    <property type="entry name" value="LYASE BETA SUBUNIT, PUTATIVE (AFU_ORTHOLOGUE AFUA_4G13030)-RELATED"/>
    <property type="match status" value="1"/>
</dbReference>
<evidence type="ECO:0000256" key="4">
    <source>
        <dbReference type="PIRSR" id="PIRSR015582-1"/>
    </source>
</evidence>
<dbReference type="RefSeq" id="WP_189093262.1">
    <property type="nucleotide sequence ID" value="NZ_BMQL01000061.1"/>
</dbReference>
<reference evidence="7" key="2">
    <citation type="submission" date="2020-09" db="EMBL/GenBank/DDBJ databases">
        <authorList>
            <person name="Sun Q."/>
            <person name="Ohkuma M."/>
        </authorList>
    </citation>
    <scope>NUCLEOTIDE SEQUENCE</scope>
    <source>
        <strain evidence="7">JCM 31311</strain>
    </source>
</reference>
<protein>
    <submittedName>
        <fullName evidence="7">CoA ester lyase</fullName>
    </submittedName>
</protein>
<dbReference type="Proteomes" id="UP000603865">
    <property type="component" value="Unassembled WGS sequence"/>
</dbReference>
<dbReference type="PANTHER" id="PTHR32308:SF10">
    <property type="entry name" value="CITRATE LYASE SUBUNIT BETA"/>
    <property type="match status" value="1"/>
</dbReference>
<dbReference type="Gene3D" id="3.20.20.60">
    <property type="entry name" value="Phosphoenolpyruvate-binding domains"/>
    <property type="match status" value="1"/>
</dbReference>
<dbReference type="SUPFAM" id="SSF51621">
    <property type="entry name" value="Phosphoenolpyruvate/pyruvate domain"/>
    <property type="match status" value="1"/>
</dbReference>
<dbReference type="Pfam" id="PF03328">
    <property type="entry name" value="HpcH_HpaI"/>
    <property type="match status" value="1"/>
</dbReference>
<keyword evidence="8" id="KW-1185">Reference proteome</keyword>
<name>A0A918CP63_9DEIO</name>
<evidence type="ECO:0000313" key="8">
    <source>
        <dbReference type="Proteomes" id="UP000603865"/>
    </source>
</evidence>
<evidence type="ECO:0000256" key="3">
    <source>
        <dbReference type="ARBA" id="ARBA00022842"/>
    </source>
</evidence>
<dbReference type="GO" id="GO:0000287">
    <property type="term" value="F:magnesium ion binding"/>
    <property type="evidence" value="ECO:0007669"/>
    <property type="project" value="TreeGrafter"/>
</dbReference>
<accession>A0A918CP63</accession>
<dbReference type="EMBL" id="BMQL01000061">
    <property type="protein sequence ID" value="GGR33883.1"/>
    <property type="molecule type" value="Genomic_DNA"/>
</dbReference>
<feature type="domain" description="HpcH/HpaI aldolase/citrate lyase" evidence="6">
    <location>
        <begin position="7"/>
        <end position="239"/>
    </location>
</feature>
<evidence type="ECO:0000256" key="2">
    <source>
        <dbReference type="ARBA" id="ARBA00022723"/>
    </source>
</evidence>
<dbReference type="GO" id="GO:0016829">
    <property type="term" value="F:lyase activity"/>
    <property type="evidence" value="ECO:0007669"/>
    <property type="project" value="UniProtKB-KW"/>
</dbReference>
<keyword evidence="7" id="KW-0456">Lyase</keyword>
<feature type="binding site" evidence="5">
    <location>
        <position position="133"/>
    </location>
    <ligand>
        <name>Mg(2+)</name>
        <dbReference type="ChEBI" id="CHEBI:18420"/>
    </ligand>
</feature>
<evidence type="ECO:0000259" key="6">
    <source>
        <dbReference type="Pfam" id="PF03328"/>
    </source>
</evidence>
<reference evidence="7" key="1">
    <citation type="journal article" date="2014" name="Int. J. Syst. Evol. Microbiol.">
        <title>Complete genome sequence of Corynebacterium casei LMG S-19264T (=DSM 44701T), isolated from a smear-ripened cheese.</title>
        <authorList>
            <consortium name="US DOE Joint Genome Institute (JGI-PGF)"/>
            <person name="Walter F."/>
            <person name="Albersmeier A."/>
            <person name="Kalinowski J."/>
            <person name="Ruckert C."/>
        </authorList>
    </citation>
    <scope>NUCLEOTIDE SEQUENCE</scope>
    <source>
        <strain evidence="7">JCM 31311</strain>
    </source>
</reference>
<comment type="cofactor">
    <cofactor evidence="1">
        <name>Mg(2+)</name>
        <dbReference type="ChEBI" id="CHEBI:18420"/>
    </cofactor>
</comment>
<dbReference type="PIRSF" id="PIRSF015582">
    <property type="entry name" value="Cit_lyase_B"/>
    <property type="match status" value="1"/>
</dbReference>
<keyword evidence="2 5" id="KW-0479">Metal-binding</keyword>
<dbReference type="AlphaFoldDB" id="A0A918CP63"/>
<dbReference type="InterPro" id="IPR011206">
    <property type="entry name" value="Citrate_lyase_beta/mcl1/mcl2"/>
</dbReference>
<evidence type="ECO:0000313" key="7">
    <source>
        <dbReference type="EMBL" id="GGR33883.1"/>
    </source>
</evidence>
<dbReference type="InterPro" id="IPR015813">
    <property type="entry name" value="Pyrv/PenolPyrv_kinase-like_dom"/>
</dbReference>
<feature type="binding site" evidence="5">
    <location>
        <position position="160"/>
    </location>
    <ligand>
        <name>Mg(2+)</name>
        <dbReference type="ChEBI" id="CHEBI:18420"/>
    </ligand>
</feature>
<organism evidence="7 8">
    <name type="scientific">Deinococcus ruber</name>
    <dbReference type="NCBI Taxonomy" id="1848197"/>
    <lineage>
        <taxon>Bacteria</taxon>
        <taxon>Thermotogati</taxon>
        <taxon>Deinococcota</taxon>
        <taxon>Deinococci</taxon>
        <taxon>Deinococcales</taxon>
        <taxon>Deinococcaceae</taxon>
        <taxon>Deinococcus</taxon>
    </lineage>
</organism>
<evidence type="ECO:0000256" key="5">
    <source>
        <dbReference type="PIRSR" id="PIRSR015582-2"/>
    </source>
</evidence>